<dbReference type="GO" id="GO:0051920">
    <property type="term" value="F:peroxiredoxin activity"/>
    <property type="evidence" value="ECO:0007669"/>
    <property type="project" value="InterPro"/>
</dbReference>
<dbReference type="NCBIfam" id="TIGR00778">
    <property type="entry name" value="ahpD_dom"/>
    <property type="match status" value="1"/>
</dbReference>
<keyword evidence="3" id="KW-1185">Reference proteome</keyword>
<protein>
    <submittedName>
        <fullName evidence="2">Carboxymuconolactone decarboxylase family protein</fullName>
    </submittedName>
</protein>
<comment type="caution">
    <text evidence="2">The sequence shown here is derived from an EMBL/GenBank/DDBJ whole genome shotgun (WGS) entry which is preliminary data.</text>
</comment>
<evidence type="ECO:0000313" key="3">
    <source>
        <dbReference type="Proteomes" id="UP000076577"/>
    </source>
</evidence>
<sequence>MNAHTTINHYESGAQIMSALQAVEATISATGFDEKLHHLILLRASQINGCGFCVKMHTRDARKAGETNTRLDQLIIWRHCDDFSPKEKLAFEWTEALTELNREEELSRLRQELKTHYSDQDISTMTAMVGMINLWNRIAISNH</sequence>
<dbReference type="EMBL" id="LMCB01000014">
    <property type="protein sequence ID" value="KZL19415.1"/>
    <property type="molecule type" value="Genomic_DNA"/>
</dbReference>
<dbReference type="RefSeq" id="WP_068005327.1">
    <property type="nucleotide sequence ID" value="NZ_FOFM01000013.1"/>
</dbReference>
<name>A0A165Z0Z4_9HYPH</name>
<dbReference type="Gene3D" id="1.20.1290.10">
    <property type="entry name" value="AhpD-like"/>
    <property type="match status" value="1"/>
</dbReference>
<dbReference type="PATRIC" id="fig|989403.3.peg.2090"/>
<dbReference type="InterPro" id="IPR029032">
    <property type="entry name" value="AhpD-like"/>
</dbReference>
<dbReference type="STRING" id="989403.SAMN05421798_11352"/>
<dbReference type="InterPro" id="IPR004675">
    <property type="entry name" value="AhpD_core"/>
</dbReference>
<dbReference type="SUPFAM" id="SSF69118">
    <property type="entry name" value="AhpD-like"/>
    <property type="match status" value="1"/>
</dbReference>
<dbReference type="Pfam" id="PF02627">
    <property type="entry name" value="CMD"/>
    <property type="match status" value="1"/>
</dbReference>
<dbReference type="PANTHER" id="PTHR34846">
    <property type="entry name" value="4-CARBOXYMUCONOLACTONE DECARBOXYLASE FAMILY PROTEIN (AFU_ORTHOLOGUE AFUA_6G11590)"/>
    <property type="match status" value="1"/>
</dbReference>
<evidence type="ECO:0000259" key="1">
    <source>
        <dbReference type="Pfam" id="PF02627"/>
    </source>
</evidence>
<dbReference type="InterPro" id="IPR003779">
    <property type="entry name" value="CMD-like"/>
</dbReference>
<dbReference type="AlphaFoldDB" id="A0A165Z0Z4"/>
<dbReference type="OrthoDB" id="9801997at2"/>
<feature type="domain" description="Carboxymuconolactone decarboxylase-like" evidence="1">
    <location>
        <begin position="19"/>
        <end position="96"/>
    </location>
</feature>
<gene>
    <name evidence="2" type="ORF">PsAD2_01954</name>
</gene>
<proteinExistence type="predicted"/>
<dbReference type="PANTHER" id="PTHR34846:SF10">
    <property type="entry name" value="CYTOPLASMIC PROTEIN"/>
    <property type="match status" value="1"/>
</dbReference>
<organism evidence="2 3">
    <name type="scientific">Pseudovibrio axinellae</name>
    <dbReference type="NCBI Taxonomy" id="989403"/>
    <lineage>
        <taxon>Bacteria</taxon>
        <taxon>Pseudomonadati</taxon>
        <taxon>Pseudomonadota</taxon>
        <taxon>Alphaproteobacteria</taxon>
        <taxon>Hyphomicrobiales</taxon>
        <taxon>Stappiaceae</taxon>
        <taxon>Pseudovibrio</taxon>
    </lineage>
</organism>
<dbReference type="Proteomes" id="UP000076577">
    <property type="component" value="Unassembled WGS sequence"/>
</dbReference>
<evidence type="ECO:0000313" key="2">
    <source>
        <dbReference type="EMBL" id="KZL19415.1"/>
    </source>
</evidence>
<reference evidence="2 3" key="1">
    <citation type="journal article" date="2016" name="Front. Microbiol.">
        <title>Comparative Genomic Analysis Reveals a Diverse Repertoire of Genes Involved in Prokaryote-Eukaryote Interactions within the Pseudovibrio Genus.</title>
        <authorList>
            <person name="Romano S."/>
            <person name="Fernandez-Guerra A."/>
            <person name="Reen F.J."/>
            <person name="Glockner F.O."/>
            <person name="Crowley S.P."/>
            <person name="O'Sullivan O."/>
            <person name="Cotter P.D."/>
            <person name="Adams C."/>
            <person name="Dobson A.D."/>
            <person name="O'Gara F."/>
        </authorList>
    </citation>
    <scope>NUCLEOTIDE SEQUENCE [LARGE SCALE GENOMIC DNA]</scope>
    <source>
        <strain evidence="2 3">Ad2</strain>
    </source>
</reference>
<accession>A0A165Z0Z4</accession>